<dbReference type="InterPro" id="IPR025877">
    <property type="entry name" value="MobA-like_NTP_Trfase"/>
</dbReference>
<evidence type="ECO:0000313" key="3">
    <source>
        <dbReference type="Proteomes" id="UP000249260"/>
    </source>
</evidence>
<dbReference type="EMBL" id="QLUW01000001">
    <property type="protein sequence ID" value="RAP78271.1"/>
    <property type="molecule type" value="Genomic_DNA"/>
</dbReference>
<dbReference type="PANTHER" id="PTHR43777">
    <property type="entry name" value="MOLYBDENUM COFACTOR CYTIDYLYLTRANSFERASE"/>
    <property type="match status" value="1"/>
</dbReference>
<proteinExistence type="predicted"/>
<dbReference type="Gene3D" id="3.90.550.10">
    <property type="entry name" value="Spore Coat Polysaccharide Biosynthesis Protein SpsA, Chain A"/>
    <property type="match status" value="1"/>
</dbReference>
<dbReference type="RefSeq" id="WP_112881394.1">
    <property type="nucleotide sequence ID" value="NZ_QLUW01000001.1"/>
</dbReference>
<feature type="domain" description="MobA-like NTP transferase" evidence="1">
    <location>
        <begin position="6"/>
        <end position="172"/>
    </location>
</feature>
<dbReference type="Proteomes" id="UP000249260">
    <property type="component" value="Unassembled WGS sequence"/>
</dbReference>
<evidence type="ECO:0000259" key="1">
    <source>
        <dbReference type="Pfam" id="PF12804"/>
    </source>
</evidence>
<keyword evidence="3" id="KW-1185">Reference proteome</keyword>
<evidence type="ECO:0000313" key="2">
    <source>
        <dbReference type="EMBL" id="RAP78271.1"/>
    </source>
</evidence>
<sequence>MKIGSIYLAAGSSKRMGEAKLSMELASGITVGSRALLELRHSGVRPIIVVVRPEDPLLWLYDRRERHGALPKYRIAPCRDAHAGVSRSIKRGVQALMAEDADAALIALADQPFVSASLLRRLISVYRDDPAADFVACRYGEVVGPPVIFNKSLFPMLCALQGDSGAWQLLQSPEYRGKEVRHAAEWAFLDVDTMEQLEKAKRIWSRLQLKAK</sequence>
<name>A0A328UAE3_9BACL</name>
<reference evidence="2 3" key="1">
    <citation type="submission" date="2018-06" db="EMBL/GenBank/DDBJ databases">
        <title>Paenibacillus montanisoli sp. nov., isolated from mountain area soil.</title>
        <authorList>
            <person name="Wu M."/>
        </authorList>
    </citation>
    <scope>NUCLEOTIDE SEQUENCE [LARGE SCALE GENOMIC DNA]</scope>
    <source>
        <strain evidence="2 3">RA17</strain>
    </source>
</reference>
<organism evidence="2 3">
    <name type="scientific">Paenibacillus montanisoli</name>
    <dbReference type="NCBI Taxonomy" id="2081970"/>
    <lineage>
        <taxon>Bacteria</taxon>
        <taxon>Bacillati</taxon>
        <taxon>Bacillota</taxon>
        <taxon>Bacilli</taxon>
        <taxon>Bacillales</taxon>
        <taxon>Paenibacillaceae</taxon>
        <taxon>Paenibacillus</taxon>
    </lineage>
</organism>
<accession>A0A328UAE3</accession>
<dbReference type="Pfam" id="PF12804">
    <property type="entry name" value="NTP_transf_3"/>
    <property type="match status" value="1"/>
</dbReference>
<protein>
    <submittedName>
        <fullName evidence="2">Xanthine dehydrogenase accessory protein PucB</fullName>
    </submittedName>
</protein>
<dbReference type="InterPro" id="IPR029044">
    <property type="entry name" value="Nucleotide-diphossugar_trans"/>
</dbReference>
<dbReference type="GO" id="GO:0016779">
    <property type="term" value="F:nucleotidyltransferase activity"/>
    <property type="evidence" value="ECO:0007669"/>
    <property type="project" value="UniProtKB-ARBA"/>
</dbReference>
<dbReference type="SUPFAM" id="SSF53448">
    <property type="entry name" value="Nucleotide-diphospho-sugar transferases"/>
    <property type="match status" value="1"/>
</dbReference>
<dbReference type="PANTHER" id="PTHR43777:SF1">
    <property type="entry name" value="MOLYBDENUM COFACTOR CYTIDYLYLTRANSFERASE"/>
    <property type="match status" value="1"/>
</dbReference>
<dbReference type="OrthoDB" id="285216at2"/>
<comment type="caution">
    <text evidence="2">The sequence shown here is derived from an EMBL/GenBank/DDBJ whole genome shotgun (WGS) entry which is preliminary data.</text>
</comment>
<dbReference type="AlphaFoldDB" id="A0A328UAE3"/>
<gene>
    <name evidence="2" type="ORF">DL346_07535</name>
</gene>